<name>A0A815WLH2_9BILA</name>
<dbReference type="Proteomes" id="UP000663829">
    <property type="component" value="Unassembled WGS sequence"/>
</dbReference>
<dbReference type="GO" id="GO:0005524">
    <property type="term" value="F:ATP binding"/>
    <property type="evidence" value="ECO:0007669"/>
    <property type="project" value="UniProtKB-KW"/>
</dbReference>
<evidence type="ECO:0000256" key="3">
    <source>
        <dbReference type="ARBA" id="ARBA00022741"/>
    </source>
</evidence>
<dbReference type="InterPro" id="IPR000719">
    <property type="entry name" value="Prot_kinase_dom"/>
</dbReference>
<keyword evidence="1" id="KW-0723">Serine/threonine-protein kinase</keyword>
<keyword evidence="5" id="KW-0067">ATP-binding</keyword>
<keyword evidence="2" id="KW-0808">Transferase</keyword>
<feature type="non-terminal residue" evidence="7">
    <location>
        <position position="1"/>
    </location>
</feature>
<feature type="domain" description="Protein kinase" evidence="6">
    <location>
        <begin position="82"/>
        <end position="369"/>
    </location>
</feature>
<dbReference type="PROSITE" id="PS50011">
    <property type="entry name" value="PROTEIN_KINASE_DOM"/>
    <property type="match status" value="1"/>
</dbReference>
<comment type="caution">
    <text evidence="7">The sequence shown here is derived from an EMBL/GenBank/DDBJ whole genome shotgun (WGS) entry which is preliminary data.</text>
</comment>
<dbReference type="Proteomes" id="UP000681722">
    <property type="component" value="Unassembled WGS sequence"/>
</dbReference>
<dbReference type="AlphaFoldDB" id="A0A815WLH2"/>
<gene>
    <name evidence="7" type="ORF">GPM918_LOCUS39105</name>
    <name evidence="8" type="ORF">SRO942_LOCUS39962</name>
</gene>
<evidence type="ECO:0000313" key="7">
    <source>
        <dbReference type="EMBL" id="CAF1549311.1"/>
    </source>
</evidence>
<dbReference type="GO" id="GO:0004691">
    <property type="term" value="F:cAMP-dependent protein kinase activity"/>
    <property type="evidence" value="ECO:0007669"/>
    <property type="project" value="TreeGrafter"/>
</dbReference>
<evidence type="ECO:0000256" key="2">
    <source>
        <dbReference type="ARBA" id="ARBA00022679"/>
    </source>
</evidence>
<keyword evidence="3" id="KW-0547">Nucleotide-binding</keyword>
<dbReference type="PANTHER" id="PTHR24353">
    <property type="entry name" value="CYCLIC NUCLEOTIDE-DEPENDENT PROTEIN KINASE"/>
    <property type="match status" value="1"/>
</dbReference>
<dbReference type="PROSITE" id="PS00108">
    <property type="entry name" value="PROTEIN_KINASE_ST"/>
    <property type="match status" value="1"/>
</dbReference>
<dbReference type="EMBL" id="CAJNOQ010026887">
    <property type="protein sequence ID" value="CAF1549311.1"/>
    <property type="molecule type" value="Genomic_DNA"/>
</dbReference>
<dbReference type="OrthoDB" id="10070999at2759"/>
<dbReference type="SUPFAM" id="SSF56112">
    <property type="entry name" value="Protein kinase-like (PK-like)"/>
    <property type="match status" value="1"/>
</dbReference>
<dbReference type="Gene3D" id="3.30.200.20">
    <property type="entry name" value="Phosphorylase Kinase, domain 1"/>
    <property type="match status" value="1"/>
</dbReference>
<dbReference type="GO" id="GO:0005952">
    <property type="term" value="C:cAMP-dependent protein kinase complex"/>
    <property type="evidence" value="ECO:0007669"/>
    <property type="project" value="TreeGrafter"/>
</dbReference>
<dbReference type="Pfam" id="PF00069">
    <property type="entry name" value="Pkinase"/>
    <property type="match status" value="2"/>
</dbReference>
<keyword evidence="9" id="KW-1185">Reference proteome</keyword>
<accession>A0A815WLH2</accession>
<dbReference type="EMBL" id="CAJOBC010092557">
    <property type="protein sequence ID" value="CAF4410259.1"/>
    <property type="molecule type" value="Genomic_DNA"/>
</dbReference>
<evidence type="ECO:0000313" key="9">
    <source>
        <dbReference type="Proteomes" id="UP000663829"/>
    </source>
</evidence>
<evidence type="ECO:0000313" key="8">
    <source>
        <dbReference type="EMBL" id="CAF4410259.1"/>
    </source>
</evidence>
<protein>
    <recommendedName>
        <fullName evidence="6">Protein kinase domain-containing protein</fullName>
    </recommendedName>
</protein>
<reference evidence="7" key="1">
    <citation type="submission" date="2021-02" db="EMBL/GenBank/DDBJ databases">
        <authorList>
            <person name="Nowell W R."/>
        </authorList>
    </citation>
    <scope>NUCLEOTIDE SEQUENCE</scope>
</reference>
<sequence length="369" mass="42863">GNDENYEHAYQTAQQTIGVPKYIKTKNYENSRYRARTNQKTPGYDRRSKSKQNKVTKRCNSNFERLWTEQHKSDSTISTNNFVVLELLGKGGFGVVYLTKWYPTVRYSDGVINKKASNGQLAALKISSKTLLIKKEVQSFIIREKKILSCCHHPFITNLITSFKDNFNVYMVFSFIAGGDLFTYLRVVEKLEEIHAQFYIAQILLAFEYLHCCKIVYRDLKPENIMIQSNGYICIIDFVWALGILTYELICGQPPFSSDNISDNNVLFEAILHHPVQFKHDLFSPGTIKFIKSLLKRNPKQRLGCGGHGIDDVKFHSWLIEQDFNEIYNQRVKPHYIPVTKNYKKSSKRLIELPPTVLNEVNEKDFEQF</sequence>
<evidence type="ECO:0000256" key="5">
    <source>
        <dbReference type="ARBA" id="ARBA00022840"/>
    </source>
</evidence>
<dbReference type="InterPro" id="IPR008271">
    <property type="entry name" value="Ser/Thr_kinase_AS"/>
</dbReference>
<evidence type="ECO:0000256" key="4">
    <source>
        <dbReference type="ARBA" id="ARBA00022777"/>
    </source>
</evidence>
<organism evidence="7 9">
    <name type="scientific">Didymodactylos carnosus</name>
    <dbReference type="NCBI Taxonomy" id="1234261"/>
    <lineage>
        <taxon>Eukaryota</taxon>
        <taxon>Metazoa</taxon>
        <taxon>Spiralia</taxon>
        <taxon>Gnathifera</taxon>
        <taxon>Rotifera</taxon>
        <taxon>Eurotatoria</taxon>
        <taxon>Bdelloidea</taxon>
        <taxon>Philodinida</taxon>
        <taxon>Philodinidae</taxon>
        <taxon>Didymodactylos</taxon>
    </lineage>
</organism>
<evidence type="ECO:0000259" key="6">
    <source>
        <dbReference type="PROSITE" id="PS50011"/>
    </source>
</evidence>
<dbReference type="Gene3D" id="1.10.510.10">
    <property type="entry name" value="Transferase(Phosphotransferase) domain 1"/>
    <property type="match status" value="2"/>
</dbReference>
<dbReference type="SMART" id="SM00220">
    <property type="entry name" value="S_TKc"/>
    <property type="match status" value="1"/>
</dbReference>
<keyword evidence="4" id="KW-0418">Kinase</keyword>
<dbReference type="InterPro" id="IPR011009">
    <property type="entry name" value="Kinase-like_dom_sf"/>
</dbReference>
<proteinExistence type="predicted"/>
<evidence type="ECO:0000256" key="1">
    <source>
        <dbReference type="ARBA" id="ARBA00022527"/>
    </source>
</evidence>
<dbReference type="PANTHER" id="PTHR24353:SF152">
    <property type="entry name" value="UT01108P-RELATED"/>
    <property type="match status" value="1"/>
</dbReference>